<dbReference type="Proteomes" id="UP000027135">
    <property type="component" value="Unassembled WGS sequence"/>
</dbReference>
<dbReference type="STRING" id="136037.A0A067QT60"/>
<name>A0A067QT60_ZOONE</name>
<sequence>MNFLRPFLTSDLYFRYLSELINTIQAIPALLSRSRKSGSECSSECNISIHNTLLAMEDTTPPPRKIICNVDDREMSIDSRQLYDPDSLWKRRHRMGLNFGRINAMGRFETDIQPEPDRKEESRIARVVKKLVNMDEDKAKEEMAWQIAEMIVKDITSLTLGGNEQVQS</sequence>
<protein>
    <submittedName>
        <fullName evidence="1">A kinase anchor protein 10, mitochondrial</fullName>
    </submittedName>
</protein>
<dbReference type="CDD" id="cd12804">
    <property type="entry name" value="AKAP10_AKB"/>
    <property type="match status" value="1"/>
</dbReference>
<dbReference type="AlphaFoldDB" id="A0A067QT60"/>
<dbReference type="InterPro" id="IPR052246">
    <property type="entry name" value="Cell_Polariz_PKAAnc"/>
</dbReference>
<dbReference type="EMBL" id="KK852965">
    <property type="protein sequence ID" value="KDR13156.1"/>
    <property type="molecule type" value="Genomic_DNA"/>
</dbReference>
<dbReference type="GO" id="GO:0008104">
    <property type="term" value="P:intracellular protein localization"/>
    <property type="evidence" value="ECO:0007669"/>
    <property type="project" value="TreeGrafter"/>
</dbReference>
<dbReference type="GO" id="GO:0005886">
    <property type="term" value="C:plasma membrane"/>
    <property type="evidence" value="ECO:0007669"/>
    <property type="project" value="TreeGrafter"/>
</dbReference>
<organism evidence="1 2">
    <name type="scientific">Zootermopsis nevadensis</name>
    <name type="common">Dampwood termite</name>
    <dbReference type="NCBI Taxonomy" id="136037"/>
    <lineage>
        <taxon>Eukaryota</taxon>
        <taxon>Metazoa</taxon>
        <taxon>Ecdysozoa</taxon>
        <taxon>Arthropoda</taxon>
        <taxon>Hexapoda</taxon>
        <taxon>Insecta</taxon>
        <taxon>Pterygota</taxon>
        <taxon>Neoptera</taxon>
        <taxon>Polyneoptera</taxon>
        <taxon>Dictyoptera</taxon>
        <taxon>Blattodea</taxon>
        <taxon>Blattoidea</taxon>
        <taxon>Termitoidae</taxon>
        <taxon>Termopsidae</taxon>
        <taxon>Zootermopsis</taxon>
    </lineage>
</organism>
<accession>A0A067QT60</accession>
<keyword evidence="2" id="KW-1185">Reference proteome</keyword>
<evidence type="ECO:0000313" key="1">
    <source>
        <dbReference type="EMBL" id="KDR13156.1"/>
    </source>
</evidence>
<dbReference type="PANTHER" id="PTHR13155:SF1">
    <property type="entry name" value="A-KINASE ANCHOR PROTEIN 10, MITOCHONDRIAL"/>
    <property type="match status" value="1"/>
</dbReference>
<keyword evidence="1" id="KW-0808">Transferase</keyword>
<dbReference type="GO" id="GO:0051018">
    <property type="term" value="F:protein kinase A binding"/>
    <property type="evidence" value="ECO:0007669"/>
    <property type="project" value="InterPro"/>
</dbReference>
<reference evidence="1 2" key="1">
    <citation type="journal article" date="2014" name="Nat. Commun.">
        <title>Molecular traces of alternative social organization in a termite genome.</title>
        <authorList>
            <person name="Terrapon N."/>
            <person name="Li C."/>
            <person name="Robertson H.M."/>
            <person name="Ji L."/>
            <person name="Meng X."/>
            <person name="Booth W."/>
            <person name="Chen Z."/>
            <person name="Childers C.P."/>
            <person name="Glastad K.M."/>
            <person name="Gokhale K."/>
            <person name="Gowin J."/>
            <person name="Gronenberg W."/>
            <person name="Hermansen R.A."/>
            <person name="Hu H."/>
            <person name="Hunt B.G."/>
            <person name="Huylmans A.K."/>
            <person name="Khalil S.M."/>
            <person name="Mitchell R.D."/>
            <person name="Munoz-Torres M.C."/>
            <person name="Mustard J.A."/>
            <person name="Pan H."/>
            <person name="Reese J.T."/>
            <person name="Scharf M.E."/>
            <person name="Sun F."/>
            <person name="Vogel H."/>
            <person name="Xiao J."/>
            <person name="Yang W."/>
            <person name="Yang Z."/>
            <person name="Yang Z."/>
            <person name="Zhou J."/>
            <person name="Zhu J."/>
            <person name="Brent C.S."/>
            <person name="Elsik C.G."/>
            <person name="Goodisman M.A."/>
            <person name="Liberles D.A."/>
            <person name="Roe R.M."/>
            <person name="Vargo E.L."/>
            <person name="Vilcinskas A."/>
            <person name="Wang J."/>
            <person name="Bornberg-Bauer E."/>
            <person name="Korb J."/>
            <person name="Zhang G."/>
            <person name="Liebig J."/>
        </authorList>
    </citation>
    <scope>NUCLEOTIDE SEQUENCE [LARGE SCALE GENOMIC DNA]</scope>
    <source>
        <tissue evidence="1">Whole organism</tissue>
    </source>
</reference>
<proteinExistence type="predicted"/>
<dbReference type="InterPro" id="IPR037719">
    <property type="entry name" value="AKAP10_AKB_dom"/>
</dbReference>
<keyword evidence="1" id="KW-0418">Kinase</keyword>
<evidence type="ECO:0000313" key="2">
    <source>
        <dbReference type="Proteomes" id="UP000027135"/>
    </source>
</evidence>
<gene>
    <name evidence="1" type="ORF">L798_11340</name>
</gene>
<dbReference type="GO" id="GO:0016301">
    <property type="term" value="F:kinase activity"/>
    <property type="evidence" value="ECO:0007669"/>
    <property type="project" value="UniProtKB-KW"/>
</dbReference>
<dbReference type="GO" id="GO:0005739">
    <property type="term" value="C:mitochondrion"/>
    <property type="evidence" value="ECO:0007669"/>
    <property type="project" value="TreeGrafter"/>
</dbReference>
<dbReference type="eggNOG" id="KOG3590">
    <property type="taxonomic scope" value="Eukaryota"/>
</dbReference>
<dbReference type="InParanoid" id="A0A067QT60"/>
<dbReference type="PANTHER" id="PTHR13155">
    <property type="entry name" value="A-KINASE ANCHOR PROTEINS"/>
    <property type="match status" value="1"/>
</dbReference>